<evidence type="ECO:0000256" key="5">
    <source>
        <dbReference type="ARBA" id="ARBA00022801"/>
    </source>
</evidence>
<protein>
    <submittedName>
        <fullName evidence="11">Serine protease P41</fullName>
    </submittedName>
</protein>
<evidence type="ECO:0000313" key="12">
    <source>
        <dbReference type="Proteomes" id="UP000007266"/>
    </source>
</evidence>
<dbReference type="eggNOG" id="KOG3627">
    <property type="taxonomic scope" value="Eukaryota"/>
</dbReference>
<reference evidence="11 12" key="1">
    <citation type="journal article" date="2008" name="Nature">
        <title>The genome of the model beetle and pest Tribolium castaneum.</title>
        <authorList>
            <consortium name="Tribolium Genome Sequencing Consortium"/>
            <person name="Richards S."/>
            <person name="Gibbs R.A."/>
            <person name="Weinstock G.M."/>
            <person name="Brown S.J."/>
            <person name="Denell R."/>
            <person name="Beeman R.W."/>
            <person name="Gibbs R."/>
            <person name="Beeman R.W."/>
            <person name="Brown S.J."/>
            <person name="Bucher G."/>
            <person name="Friedrich M."/>
            <person name="Grimmelikhuijzen C.J."/>
            <person name="Klingler M."/>
            <person name="Lorenzen M."/>
            <person name="Richards S."/>
            <person name="Roth S."/>
            <person name="Schroder R."/>
            <person name="Tautz D."/>
            <person name="Zdobnov E.M."/>
            <person name="Muzny D."/>
            <person name="Gibbs R.A."/>
            <person name="Weinstock G.M."/>
            <person name="Attaway T."/>
            <person name="Bell S."/>
            <person name="Buhay C.J."/>
            <person name="Chandrabose M.N."/>
            <person name="Chavez D."/>
            <person name="Clerk-Blankenburg K.P."/>
            <person name="Cree A."/>
            <person name="Dao M."/>
            <person name="Davis C."/>
            <person name="Chacko J."/>
            <person name="Dinh H."/>
            <person name="Dugan-Rocha S."/>
            <person name="Fowler G."/>
            <person name="Garner T.T."/>
            <person name="Garnes J."/>
            <person name="Gnirke A."/>
            <person name="Hawes A."/>
            <person name="Hernandez J."/>
            <person name="Hines S."/>
            <person name="Holder M."/>
            <person name="Hume J."/>
            <person name="Jhangiani S.N."/>
            <person name="Joshi V."/>
            <person name="Khan Z.M."/>
            <person name="Jackson L."/>
            <person name="Kovar C."/>
            <person name="Kowis A."/>
            <person name="Lee S."/>
            <person name="Lewis L.R."/>
            <person name="Margolis J."/>
            <person name="Morgan M."/>
            <person name="Nazareth L.V."/>
            <person name="Nguyen N."/>
            <person name="Okwuonu G."/>
            <person name="Parker D."/>
            <person name="Richards S."/>
            <person name="Ruiz S.J."/>
            <person name="Santibanez J."/>
            <person name="Savard J."/>
            <person name="Scherer S.E."/>
            <person name="Schneider B."/>
            <person name="Sodergren E."/>
            <person name="Tautz D."/>
            <person name="Vattahil S."/>
            <person name="Villasana D."/>
            <person name="White C.S."/>
            <person name="Wright R."/>
            <person name="Park Y."/>
            <person name="Beeman R.W."/>
            <person name="Lord J."/>
            <person name="Oppert B."/>
            <person name="Lorenzen M."/>
            <person name="Brown S."/>
            <person name="Wang L."/>
            <person name="Savard J."/>
            <person name="Tautz D."/>
            <person name="Richards S."/>
            <person name="Weinstock G."/>
            <person name="Gibbs R.A."/>
            <person name="Liu Y."/>
            <person name="Worley K."/>
            <person name="Weinstock G."/>
            <person name="Elsik C.G."/>
            <person name="Reese J.T."/>
            <person name="Elhaik E."/>
            <person name="Landan G."/>
            <person name="Graur D."/>
            <person name="Arensburger P."/>
            <person name="Atkinson P."/>
            <person name="Beeman R.W."/>
            <person name="Beidler J."/>
            <person name="Brown S.J."/>
            <person name="Demuth J.P."/>
            <person name="Drury D.W."/>
            <person name="Du Y.Z."/>
            <person name="Fujiwara H."/>
            <person name="Lorenzen M."/>
            <person name="Maselli V."/>
            <person name="Osanai M."/>
            <person name="Park Y."/>
            <person name="Robertson H.M."/>
            <person name="Tu Z."/>
            <person name="Wang J.J."/>
            <person name="Wang S."/>
            <person name="Richards S."/>
            <person name="Song H."/>
            <person name="Zhang L."/>
            <person name="Sodergren E."/>
            <person name="Werner D."/>
            <person name="Stanke M."/>
            <person name="Morgenstern B."/>
            <person name="Solovyev V."/>
            <person name="Kosarev P."/>
            <person name="Brown G."/>
            <person name="Chen H.C."/>
            <person name="Ermolaeva O."/>
            <person name="Hlavina W."/>
            <person name="Kapustin Y."/>
            <person name="Kiryutin B."/>
            <person name="Kitts P."/>
            <person name="Maglott D."/>
            <person name="Pruitt K."/>
            <person name="Sapojnikov V."/>
            <person name="Souvorov A."/>
            <person name="Mackey A.J."/>
            <person name="Waterhouse R.M."/>
            <person name="Wyder S."/>
            <person name="Zdobnov E.M."/>
            <person name="Zdobnov E.M."/>
            <person name="Wyder S."/>
            <person name="Kriventseva E.V."/>
            <person name="Kadowaki T."/>
            <person name="Bork P."/>
            <person name="Aranda M."/>
            <person name="Bao R."/>
            <person name="Beermann A."/>
            <person name="Berns N."/>
            <person name="Bolognesi R."/>
            <person name="Bonneton F."/>
            <person name="Bopp D."/>
            <person name="Brown S.J."/>
            <person name="Bucher G."/>
            <person name="Butts T."/>
            <person name="Chaumot A."/>
            <person name="Denell R.E."/>
            <person name="Ferrier D.E."/>
            <person name="Friedrich M."/>
            <person name="Gordon C.M."/>
            <person name="Jindra M."/>
            <person name="Klingler M."/>
            <person name="Lan Q."/>
            <person name="Lattorff H.M."/>
            <person name="Laudet V."/>
            <person name="von Levetsow C."/>
            <person name="Liu Z."/>
            <person name="Lutz R."/>
            <person name="Lynch J.A."/>
            <person name="da Fonseca R.N."/>
            <person name="Posnien N."/>
            <person name="Reuter R."/>
            <person name="Roth S."/>
            <person name="Savard J."/>
            <person name="Schinko J.B."/>
            <person name="Schmitt C."/>
            <person name="Schoppmeier M."/>
            <person name="Schroder R."/>
            <person name="Shippy T.D."/>
            <person name="Simonnet F."/>
            <person name="Marques-Souza H."/>
            <person name="Tautz D."/>
            <person name="Tomoyasu Y."/>
            <person name="Trauner J."/>
            <person name="Van der Zee M."/>
            <person name="Vervoort M."/>
            <person name="Wittkopp N."/>
            <person name="Wimmer E.A."/>
            <person name="Yang X."/>
            <person name="Jones A.K."/>
            <person name="Sattelle D.B."/>
            <person name="Ebert P.R."/>
            <person name="Nelson D."/>
            <person name="Scott J.G."/>
            <person name="Beeman R.W."/>
            <person name="Muthukrishnan S."/>
            <person name="Kramer K.J."/>
            <person name="Arakane Y."/>
            <person name="Beeman R.W."/>
            <person name="Zhu Q."/>
            <person name="Hogenkamp D."/>
            <person name="Dixit R."/>
            <person name="Oppert B."/>
            <person name="Jiang H."/>
            <person name="Zou Z."/>
            <person name="Marshall J."/>
            <person name="Elpidina E."/>
            <person name="Vinokurov K."/>
            <person name="Oppert C."/>
            <person name="Zou Z."/>
            <person name="Evans J."/>
            <person name="Lu Z."/>
            <person name="Zhao P."/>
            <person name="Sumathipala N."/>
            <person name="Altincicek B."/>
            <person name="Vilcinskas A."/>
            <person name="Williams M."/>
            <person name="Hultmark D."/>
            <person name="Hetru C."/>
            <person name="Jiang H."/>
            <person name="Grimmelikhuijzen C.J."/>
            <person name="Hauser F."/>
            <person name="Cazzamali G."/>
            <person name="Williamson M."/>
            <person name="Park Y."/>
            <person name="Li B."/>
            <person name="Tanaka Y."/>
            <person name="Predel R."/>
            <person name="Neupert S."/>
            <person name="Schachtner J."/>
            <person name="Verleyen P."/>
            <person name="Raible F."/>
            <person name="Bork P."/>
            <person name="Friedrich M."/>
            <person name="Walden K.K."/>
            <person name="Robertson H.M."/>
            <person name="Angeli S."/>
            <person name="Foret S."/>
            <person name="Bucher G."/>
            <person name="Schuetz S."/>
            <person name="Maleszka R."/>
            <person name="Wimmer E.A."/>
            <person name="Beeman R.W."/>
            <person name="Lorenzen M."/>
            <person name="Tomoyasu Y."/>
            <person name="Miller S.C."/>
            <person name="Grossmann D."/>
            <person name="Bucher G."/>
        </authorList>
    </citation>
    <scope>NUCLEOTIDE SEQUENCE [LARGE SCALE GENOMIC DNA]</scope>
    <source>
        <strain evidence="11 12">Georgia GA2</strain>
    </source>
</reference>
<dbReference type="Pfam" id="PF00089">
    <property type="entry name" value="Trypsin"/>
    <property type="match status" value="1"/>
</dbReference>
<evidence type="ECO:0000256" key="7">
    <source>
        <dbReference type="ARBA" id="ARBA00023157"/>
    </source>
</evidence>
<dbReference type="EMBL" id="KQ971321">
    <property type="protein sequence ID" value="EFA01278.1"/>
    <property type="molecule type" value="Genomic_DNA"/>
</dbReference>
<keyword evidence="7" id="KW-1015">Disulfide bond</keyword>
<evidence type="ECO:0000256" key="4">
    <source>
        <dbReference type="ARBA" id="ARBA00022670"/>
    </source>
</evidence>
<dbReference type="Proteomes" id="UP000007266">
    <property type="component" value="Linkage group 3"/>
</dbReference>
<dbReference type="InterPro" id="IPR043504">
    <property type="entry name" value="Peptidase_S1_PA_chymotrypsin"/>
</dbReference>
<keyword evidence="12" id="KW-1185">Reference proteome</keyword>
<dbReference type="InterPro" id="IPR001254">
    <property type="entry name" value="Trypsin_dom"/>
</dbReference>
<keyword evidence="4 8" id="KW-0645">Protease</keyword>
<dbReference type="PROSITE" id="PS00134">
    <property type="entry name" value="TRYPSIN_HIS"/>
    <property type="match status" value="1"/>
</dbReference>
<sequence>MSPKVIIIVGLFLIANASGTPIVRIVNGTDAQEGEFPYIVSVRIFGEHNCGGSILNEKNILTAAHCVHLLPMENMSVQYGVLEINSSDNVVQVSGYNYHDDYDPYSGAYENDVAIIELAKPIVFGKNIQPVTLPKAFNATPEHSSALLAGWGLPFSGGDLMTHLQKVNIIVYSDDDCERIHKGTGPTNRKYHVCAGIPEGGKGQCNGDSGGPLTVNGVLVGTVSWSVKPCAVKGYPGVFAKVANYVEWINKNMFK</sequence>
<dbReference type="InterPro" id="IPR033116">
    <property type="entry name" value="TRYPSIN_SER"/>
</dbReference>
<dbReference type="SMART" id="SM00020">
    <property type="entry name" value="Tryp_SPc"/>
    <property type="match status" value="1"/>
</dbReference>
<feature type="signal peptide" evidence="9">
    <location>
        <begin position="1"/>
        <end position="19"/>
    </location>
</feature>
<evidence type="ECO:0000259" key="10">
    <source>
        <dbReference type="PROSITE" id="PS50240"/>
    </source>
</evidence>
<dbReference type="InterPro" id="IPR018114">
    <property type="entry name" value="TRYPSIN_HIS"/>
</dbReference>
<dbReference type="PRINTS" id="PR00722">
    <property type="entry name" value="CHYMOTRYPSIN"/>
</dbReference>
<feature type="domain" description="Peptidase S1" evidence="10">
    <location>
        <begin position="25"/>
        <end position="254"/>
    </location>
</feature>
<evidence type="ECO:0000256" key="2">
    <source>
        <dbReference type="ARBA" id="ARBA00007664"/>
    </source>
</evidence>
<dbReference type="FunCoup" id="D6WIP2">
    <property type="interactions" value="2"/>
</dbReference>
<dbReference type="PhylomeDB" id="D6WIP2"/>
<dbReference type="GO" id="GO:0005576">
    <property type="term" value="C:extracellular region"/>
    <property type="evidence" value="ECO:0007669"/>
    <property type="project" value="UniProtKB-SubCell"/>
</dbReference>
<dbReference type="InterPro" id="IPR009003">
    <property type="entry name" value="Peptidase_S1_PA"/>
</dbReference>
<gene>
    <name evidence="11" type="primary">AUGUSTUS-3.0.2_02786</name>
    <name evidence="11" type="ORF">TcasGA2_TC002786</name>
</gene>
<evidence type="ECO:0000256" key="1">
    <source>
        <dbReference type="ARBA" id="ARBA00004613"/>
    </source>
</evidence>
<keyword evidence="9" id="KW-0732">Signal</keyword>
<organism evidence="11 12">
    <name type="scientific">Tribolium castaneum</name>
    <name type="common">Red flour beetle</name>
    <dbReference type="NCBI Taxonomy" id="7070"/>
    <lineage>
        <taxon>Eukaryota</taxon>
        <taxon>Metazoa</taxon>
        <taxon>Ecdysozoa</taxon>
        <taxon>Arthropoda</taxon>
        <taxon>Hexapoda</taxon>
        <taxon>Insecta</taxon>
        <taxon>Pterygota</taxon>
        <taxon>Neoptera</taxon>
        <taxon>Endopterygota</taxon>
        <taxon>Coleoptera</taxon>
        <taxon>Polyphaga</taxon>
        <taxon>Cucujiformia</taxon>
        <taxon>Tenebrionidae</taxon>
        <taxon>Tenebrionidae incertae sedis</taxon>
        <taxon>Tribolium</taxon>
    </lineage>
</organism>
<dbReference type="GO" id="GO:0016485">
    <property type="term" value="P:protein processing"/>
    <property type="evidence" value="ECO:0007669"/>
    <property type="project" value="UniProtKB-ARBA"/>
</dbReference>
<dbReference type="PROSITE" id="PS50240">
    <property type="entry name" value="TRYPSIN_DOM"/>
    <property type="match status" value="1"/>
</dbReference>
<comment type="subcellular location">
    <subcellularLocation>
        <location evidence="1">Secreted</location>
    </subcellularLocation>
</comment>
<dbReference type="SUPFAM" id="SSF50494">
    <property type="entry name" value="Trypsin-like serine proteases"/>
    <property type="match status" value="1"/>
</dbReference>
<comment type="similarity">
    <text evidence="2">Belongs to the peptidase S1 family.</text>
</comment>
<evidence type="ECO:0000256" key="8">
    <source>
        <dbReference type="RuleBase" id="RU363034"/>
    </source>
</evidence>
<dbReference type="PANTHER" id="PTHR24276">
    <property type="entry name" value="POLYSERASE-RELATED"/>
    <property type="match status" value="1"/>
</dbReference>
<evidence type="ECO:0000256" key="6">
    <source>
        <dbReference type="ARBA" id="ARBA00022825"/>
    </source>
</evidence>
<dbReference type="AlphaFoldDB" id="D6WIP2"/>
<dbReference type="OMA" id="QNWILIA"/>
<dbReference type="HOGENOM" id="CLU_006842_7_4_1"/>
<dbReference type="MEROPS" id="S01.B48"/>
<dbReference type="InterPro" id="IPR001314">
    <property type="entry name" value="Peptidase_S1A"/>
</dbReference>
<dbReference type="STRING" id="7070.D6WIP2"/>
<dbReference type="InterPro" id="IPR050430">
    <property type="entry name" value="Peptidase_S1"/>
</dbReference>
<dbReference type="Gene3D" id="2.40.10.10">
    <property type="entry name" value="Trypsin-like serine proteases"/>
    <property type="match status" value="1"/>
</dbReference>
<dbReference type="GO" id="GO:0004252">
    <property type="term" value="F:serine-type endopeptidase activity"/>
    <property type="evidence" value="ECO:0000318"/>
    <property type="project" value="GO_Central"/>
</dbReference>
<evidence type="ECO:0000256" key="3">
    <source>
        <dbReference type="ARBA" id="ARBA00022525"/>
    </source>
</evidence>
<evidence type="ECO:0000256" key="9">
    <source>
        <dbReference type="SAM" id="SignalP"/>
    </source>
</evidence>
<dbReference type="CDD" id="cd00190">
    <property type="entry name" value="Tryp_SPc"/>
    <property type="match status" value="1"/>
</dbReference>
<dbReference type="InParanoid" id="D6WIP2"/>
<feature type="chain" id="PRO_5003089508" evidence="9">
    <location>
        <begin position="20"/>
        <end position="255"/>
    </location>
</feature>
<keyword evidence="5 8" id="KW-0378">Hydrolase</keyword>
<accession>D6WIP2</accession>
<keyword evidence="6 8" id="KW-0720">Serine protease</keyword>
<keyword evidence="3" id="KW-0964">Secreted</keyword>
<name>D6WIP2_TRICA</name>
<dbReference type="PROSITE" id="PS00135">
    <property type="entry name" value="TRYPSIN_SER"/>
    <property type="match status" value="1"/>
</dbReference>
<dbReference type="PANTHER" id="PTHR24276:SF98">
    <property type="entry name" value="FI18310P1-RELATED"/>
    <property type="match status" value="1"/>
</dbReference>
<reference evidence="11 12" key="2">
    <citation type="journal article" date="2010" name="Nucleic Acids Res.">
        <title>BeetleBase in 2010: revisions to provide comprehensive genomic information for Tribolium castaneum.</title>
        <authorList>
            <person name="Kim H.S."/>
            <person name="Murphy T."/>
            <person name="Xia J."/>
            <person name="Caragea D."/>
            <person name="Park Y."/>
            <person name="Beeman R.W."/>
            <person name="Lorenzen M.D."/>
            <person name="Butcher S."/>
            <person name="Manak J.R."/>
            <person name="Brown S.J."/>
        </authorList>
    </citation>
    <scope>GENOME REANNOTATION</scope>
    <source>
        <strain evidence="11 12">Georgia GA2</strain>
    </source>
</reference>
<proteinExistence type="inferred from homology"/>
<evidence type="ECO:0000313" key="11">
    <source>
        <dbReference type="EMBL" id="EFA01278.1"/>
    </source>
</evidence>
<dbReference type="FunFam" id="2.40.10.10:FF:000047">
    <property type="entry name" value="Trypsin eta"/>
    <property type="match status" value="1"/>
</dbReference>